<dbReference type="RefSeq" id="WP_379509115.1">
    <property type="nucleotide sequence ID" value="NZ_JBHRTQ010000005.1"/>
</dbReference>
<dbReference type="InterPro" id="IPR036942">
    <property type="entry name" value="Beta-barrel_TonB_sf"/>
</dbReference>
<evidence type="ECO:0000256" key="8">
    <source>
        <dbReference type="ARBA" id="ARBA00023077"/>
    </source>
</evidence>
<keyword evidence="7" id="KW-0406">Ion transport</keyword>
<dbReference type="PROSITE" id="PS52016">
    <property type="entry name" value="TONB_DEPENDENT_REC_3"/>
    <property type="match status" value="1"/>
</dbReference>
<keyword evidence="4" id="KW-0410">Iron transport</keyword>
<evidence type="ECO:0000256" key="2">
    <source>
        <dbReference type="ARBA" id="ARBA00022448"/>
    </source>
</evidence>
<dbReference type="SUPFAM" id="SSF56935">
    <property type="entry name" value="Porins"/>
    <property type="match status" value="1"/>
</dbReference>
<evidence type="ECO:0000259" key="15">
    <source>
        <dbReference type="Pfam" id="PF07715"/>
    </source>
</evidence>
<evidence type="ECO:0000256" key="1">
    <source>
        <dbReference type="ARBA" id="ARBA00004571"/>
    </source>
</evidence>
<protein>
    <submittedName>
        <fullName evidence="16">TonB-dependent receptor</fullName>
    </submittedName>
</protein>
<feature type="domain" description="TonB-dependent receptor-like beta-barrel" evidence="14">
    <location>
        <begin position="318"/>
        <end position="821"/>
    </location>
</feature>
<reference evidence="17" key="1">
    <citation type="journal article" date="2019" name="Int. J. Syst. Evol. Microbiol.">
        <title>The Global Catalogue of Microorganisms (GCM) 10K type strain sequencing project: providing services to taxonomists for standard genome sequencing and annotation.</title>
        <authorList>
            <consortium name="The Broad Institute Genomics Platform"/>
            <consortium name="The Broad Institute Genome Sequencing Center for Infectious Disease"/>
            <person name="Wu L."/>
            <person name="Ma J."/>
        </authorList>
    </citation>
    <scope>NUCLEOTIDE SEQUENCE [LARGE SCALE GENOMIC DNA]</scope>
    <source>
        <strain evidence="17">KCTC 42984</strain>
    </source>
</reference>
<dbReference type="PANTHER" id="PTHR32552">
    <property type="entry name" value="FERRICHROME IRON RECEPTOR-RELATED"/>
    <property type="match status" value="1"/>
</dbReference>
<dbReference type="Proteomes" id="UP001595604">
    <property type="component" value="Unassembled WGS sequence"/>
</dbReference>
<dbReference type="InterPro" id="IPR000531">
    <property type="entry name" value="Beta-barrel_TonB"/>
</dbReference>
<keyword evidence="8 12" id="KW-0798">TonB box</keyword>
<keyword evidence="9 11" id="KW-0472">Membrane</keyword>
<comment type="similarity">
    <text evidence="11 12">Belongs to the TonB-dependent receptor family.</text>
</comment>
<proteinExistence type="inferred from homology"/>
<keyword evidence="5 11" id="KW-0812">Transmembrane</keyword>
<evidence type="ECO:0000313" key="16">
    <source>
        <dbReference type="EMBL" id="MFC3173730.1"/>
    </source>
</evidence>
<evidence type="ECO:0000256" key="4">
    <source>
        <dbReference type="ARBA" id="ARBA00022496"/>
    </source>
</evidence>
<evidence type="ECO:0000313" key="17">
    <source>
        <dbReference type="Proteomes" id="UP001595604"/>
    </source>
</evidence>
<comment type="caution">
    <text evidence="16">The sequence shown here is derived from an EMBL/GenBank/DDBJ whole genome shotgun (WGS) entry which is preliminary data.</text>
</comment>
<dbReference type="InterPro" id="IPR039426">
    <property type="entry name" value="TonB-dep_rcpt-like"/>
</dbReference>
<evidence type="ECO:0000256" key="9">
    <source>
        <dbReference type="ARBA" id="ARBA00023136"/>
    </source>
</evidence>
<feature type="signal peptide" evidence="13">
    <location>
        <begin position="1"/>
        <end position="19"/>
    </location>
</feature>
<comment type="subcellular location">
    <subcellularLocation>
        <location evidence="1 11">Cell outer membrane</location>
        <topology evidence="1 11">Multi-pass membrane protein</topology>
    </subcellularLocation>
</comment>
<dbReference type="PANTHER" id="PTHR32552:SF81">
    <property type="entry name" value="TONB-DEPENDENT OUTER MEMBRANE RECEPTOR"/>
    <property type="match status" value="1"/>
</dbReference>
<evidence type="ECO:0000256" key="13">
    <source>
        <dbReference type="SAM" id="SignalP"/>
    </source>
</evidence>
<evidence type="ECO:0000256" key="5">
    <source>
        <dbReference type="ARBA" id="ARBA00022692"/>
    </source>
</evidence>
<keyword evidence="2 11" id="KW-0813">Transport</keyword>
<evidence type="ECO:0000256" key="10">
    <source>
        <dbReference type="ARBA" id="ARBA00023237"/>
    </source>
</evidence>
<keyword evidence="10 11" id="KW-0998">Cell outer membrane</keyword>
<keyword evidence="6" id="KW-0408">Iron</keyword>
<gene>
    <name evidence="16" type="ORF">ACFOD9_05640</name>
</gene>
<keyword evidence="3 11" id="KW-1134">Transmembrane beta strand</keyword>
<accession>A0ABV7IM23</accession>
<evidence type="ECO:0000256" key="11">
    <source>
        <dbReference type="PROSITE-ProRule" id="PRU01360"/>
    </source>
</evidence>
<feature type="domain" description="TonB-dependent receptor plug" evidence="15">
    <location>
        <begin position="44"/>
        <end position="153"/>
    </location>
</feature>
<feature type="chain" id="PRO_5046084339" evidence="13">
    <location>
        <begin position="20"/>
        <end position="855"/>
    </location>
</feature>
<sequence length="855" mass="90928">MLACSAITSLLLVPGAALAQGVGTDSEGRLEEIVVTAQKREQSMQDVPIAITALTQETLQANRITTVNDLSSIAPGVSVRQTTGGTSTPAFTIRGQLSYGFVPGSDKQVSIYLDGVYIGSPRGSIFDLPDVARLEVLRGPQGTLFGRNATAGAVSVTTRDPDGKLGGRLEGTVGNLGAYRVRGSVSTPQFGPFSAYFSYLRNYRHGEIRNAAAGMLWDRTAAGLGTARSPEYLGTIDTNSYFAAVKFEPSDSFKVVYKYDRSVDHGTADGTPAISFNTQATGSALTDGILAAIAATNNLYLASNGKRPDVATNGFTIPRDQQAEGHSVTATWQPLDNLTVKNIFSYRKSHVFSPNPIDGISPVSVTPAVASAFGSLFGASAAAATPGFSSLTPAQQGAAVGAAIAATTPLYNCAAGSGPRCIVGNRLMIIGSAPYSVSSQWSNETQVNYSSDKLNITAGALWYRGRDRVGGPVTMANTLSFRFDLNTMVNDTTGIVPQGNQGINYNQVTSLAAYGQIEYKITPELELVGGIRVTNDRKTGSFVYNSKSSSGVISPTTTLVSPDYDKTKPSYMIGVNYKPNSDILLYGKWSSSFVSGGTVVGLPFEPESASSYEVGIKADWFDRRLRTNITAFHVDYKHYGTPGSTSTTAAAAYATGIWTPLYGSATATALLSAASTFVIDFGNARAQGIEAEVTAAPVRGLTLGANIGYTDFKYTYINPIVLTANAGFVQPTDRPKVTAAVFGAYETQPLTGDMTLQMRLDGQYRSTTEFAANPALFLQPDNANASVLRSKPYWLVNGRVALRHIPLGPVQAELAVWGKNLTNRRDPLYALNVRYATMVNFVTARTYGLDLNVEF</sequence>
<organism evidence="16 17">
    <name type="scientific">Novosphingobium bradum</name>
    <dbReference type="NCBI Taxonomy" id="1737444"/>
    <lineage>
        <taxon>Bacteria</taxon>
        <taxon>Pseudomonadati</taxon>
        <taxon>Pseudomonadota</taxon>
        <taxon>Alphaproteobacteria</taxon>
        <taxon>Sphingomonadales</taxon>
        <taxon>Sphingomonadaceae</taxon>
        <taxon>Novosphingobium</taxon>
    </lineage>
</organism>
<dbReference type="Pfam" id="PF07715">
    <property type="entry name" value="Plug"/>
    <property type="match status" value="1"/>
</dbReference>
<dbReference type="EMBL" id="JBHRTQ010000005">
    <property type="protein sequence ID" value="MFC3173730.1"/>
    <property type="molecule type" value="Genomic_DNA"/>
</dbReference>
<keyword evidence="13" id="KW-0732">Signal</keyword>
<keyword evidence="16" id="KW-0675">Receptor</keyword>
<dbReference type="Pfam" id="PF00593">
    <property type="entry name" value="TonB_dep_Rec_b-barrel"/>
    <property type="match status" value="1"/>
</dbReference>
<evidence type="ECO:0000256" key="6">
    <source>
        <dbReference type="ARBA" id="ARBA00023004"/>
    </source>
</evidence>
<evidence type="ECO:0000256" key="7">
    <source>
        <dbReference type="ARBA" id="ARBA00023065"/>
    </source>
</evidence>
<evidence type="ECO:0000259" key="14">
    <source>
        <dbReference type="Pfam" id="PF00593"/>
    </source>
</evidence>
<name>A0ABV7IM23_9SPHN</name>
<evidence type="ECO:0000256" key="3">
    <source>
        <dbReference type="ARBA" id="ARBA00022452"/>
    </source>
</evidence>
<dbReference type="Gene3D" id="2.40.170.20">
    <property type="entry name" value="TonB-dependent receptor, beta-barrel domain"/>
    <property type="match status" value="2"/>
</dbReference>
<keyword evidence="17" id="KW-1185">Reference proteome</keyword>
<evidence type="ECO:0000256" key="12">
    <source>
        <dbReference type="RuleBase" id="RU003357"/>
    </source>
</evidence>
<dbReference type="InterPro" id="IPR012910">
    <property type="entry name" value="Plug_dom"/>
</dbReference>